<proteinExistence type="predicted"/>
<dbReference type="InterPro" id="IPR055645">
    <property type="entry name" value="DpdA"/>
</dbReference>
<dbReference type="EMBL" id="LWGR01000007">
    <property type="protein sequence ID" value="KZM73296.1"/>
    <property type="molecule type" value="Genomic_DNA"/>
</dbReference>
<accession>A0A164MEV8</accession>
<protein>
    <recommendedName>
        <fullName evidence="1">DeoxyPurine in DNA protein A domain-containing protein</fullName>
    </recommendedName>
</protein>
<reference evidence="2 3" key="1">
    <citation type="submission" date="2016-04" db="EMBL/GenBank/DDBJ databases">
        <authorList>
            <person name="Evans L.H."/>
            <person name="Alamgir A."/>
            <person name="Owens N."/>
            <person name="Weber N.D."/>
            <person name="Virtaneva K."/>
            <person name="Barbian K."/>
            <person name="Babar A."/>
            <person name="Rosenke K."/>
        </authorList>
    </citation>
    <scope>NUCLEOTIDE SEQUENCE [LARGE SCALE GENOMIC DNA]</scope>
    <source>
        <strain evidence="2 3">IFM 0406</strain>
    </source>
</reference>
<evidence type="ECO:0000313" key="2">
    <source>
        <dbReference type="EMBL" id="KZM73296.1"/>
    </source>
</evidence>
<dbReference type="OrthoDB" id="9075047at2"/>
<evidence type="ECO:0000259" key="1">
    <source>
        <dbReference type="Pfam" id="PF23859"/>
    </source>
</evidence>
<dbReference type="Proteomes" id="UP000076512">
    <property type="component" value="Unassembled WGS sequence"/>
</dbReference>
<gene>
    <name evidence="2" type="ORF">AWN90_32045</name>
</gene>
<dbReference type="RefSeq" id="WP_067590382.1">
    <property type="nucleotide sequence ID" value="NZ_JABMCZ010000001.1"/>
</dbReference>
<organism evidence="2 3">
    <name type="scientific">Nocardia terpenica</name>
    <dbReference type="NCBI Taxonomy" id="455432"/>
    <lineage>
        <taxon>Bacteria</taxon>
        <taxon>Bacillati</taxon>
        <taxon>Actinomycetota</taxon>
        <taxon>Actinomycetes</taxon>
        <taxon>Mycobacteriales</taxon>
        <taxon>Nocardiaceae</taxon>
        <taxon>Nocardia</taxon>
    </lineage>
</organism>
<dbReference type="Pfam" id="PF23859">
    <property type="entry name" value="DpdA"/>
    <property type="match status" value="1"/>
</dbReference>
<dbReference type="STRING" id="455432.AWN90_32045"/>
<dbReference type="AlphaFoldDB" id="A0A164MEV8"/>
<name>A0A164MEV8_9NOCA</name>
<feature type="domain" description="DeoxyPurine in DNA protein A" evidence="1">
    <location>
        <begin position="2"/>
        <end position="246"/>
    </location>
</feature>
<keyword evidence="3" id="KW-1185">Reference proteome</keyword>
<evidence type="ECO:0000313" key="3">
    <source>
        <dbReference type="Proteomes" id="UP000076512"/>
    </source>
</evidence>
<sequence length="257" mass="28546">MKFYLGTHQPQWLTRVDVPLFVSDRTLRQRRTLRRAMGPWALDSGGFTELSTHGNWSNGPTPAEYASRVCRYRETVGGLIWAAPQDWMCEPYITAKTGLTVAERQRRTIGNFLELRSLAPVLPFAPVLQGWRRDDYLACVDLYTAAGVDLSAEPIVGLGSVCRRQGTSDAAAIVTDLVAAVPGIRLHGFGIKITGLRRYGALLTSADSMAWSYTARRQPALTGCAGHRNCANCLRYVLAWRTRILAQPLQQRLGVLR</sequence>
<comment type="caution">
    <text evidence="2">The sequence shown here is derived from an EMBL/GenBank/DDBJ whole genome shotgun (WGS) entry which is preliminary data.</text>
</comment>